<dbReference type="EMBL" id="FNIZ01000007">
    <property type="protein sequence ID" value="SDO73635.1"/>
    <property type="molecule type" value="Genomic_DNA"/>
</dbReference>
<dbReference type="InterPro" id="IPR012338">
    <property type="entry name" value="Beta-lactam/transpept-like"/>
</dbReference>
<dbReference type="STRING" id="240303.SAMN05421677_107177"/>
<dbReference type="Proteomes" id="UP000198860">
    <property type="component" value="Unassembled WGS sequence"/>
</dbReference>
<dbReference type="Pfam" id="PF00144">
    <property type="entry name" value="Beta-lactamase"/>
    <property type="match status" value="1"/>
</dbReference>
<keyword evidence="2" id="KW-0645">Protease</keyword>
<organism evidence="2 3">
    <name type="scientific">Halobacillus aidingensis</name>
    <dbReference type="NCBI Taxonomy" id="240303"/>
    <lineage>
        <taxon>Bacteria</taxon>
        <taxon>Bacillati</taxon>
        <taxon>Bacillota</taxon>
        <taxon>Bacilli</taxon>
        <taxon>Bacillales</taxon>
        <taxon>Bacillaceae</taxon>
        <taxon>Halobacillus</taxon>
    </lineage>
</organism>
<reference evidence="3" key="1">
    <citation type="submission" date="2016-10" db="EMBL/GenBank/DDBJ databases">
        <authorList>
            <person name="Varghese N."/>
            <person name="Submissions S."/>
        </authorList>
    </citation>
    <scope>NUCLEOTIDE SEQUENCE [LARGE SCALE GENOMIC DNA]</scope>
    <source>
        <strain evidence="3">CGMCC 1.3703</strain>
    </source>
</reference>
<gene>
    <name evidence="2" type="ORF">SAMN05421677_107177</name>
</gene>
<name>A0A1H0LZR9_HALAD</name>
<dbReference type="Gene3D" id="3.40.710.10">
    <property type="entry name" value="DD-peptidase/beta-lactamase superfamily"/>
    <property type="match status" value="1"/>
</dbReference>
<protein>
    <submittedName>
        <fullName evidence="2">D-alanyl-D-alanine carboxypeptidase</fullName>
    </submittedName>
</protein>
<feature type="domain" description="Beta-lactamase-related" evidence="1">
    <location>
        <begin position="5"/>
        <end position="325"/>
    </location>
</feature>
<evidence type="ECO:0000313" key="3">
    <source>
        <dbReference type="Proteomes" id="UP000198860"/>
    </source>
</evidence>
<proteinExistence type="predicted"/>
<dbReference type="InterPro" id="IPR050491">
    <property type="entry name" value="AmpC-like"/>
</dbReference>
<dbReference type="InterPro" id="IPR001466">
    <property type="entry name" value="Beta-lactam-related"/>
</dbReference>
<dbReference type="AlphaFoldDB" id="A0A1H0LZR9"/>
<dbReference type="RefSeq" id="WP_089652230.1">
    <property type="nucleotide sequence ID" value="NZ_FNIZ01000007.1"/>
</dbReference>
<dbReference type="OrthoDB" id="9803467at2"/>
<keyword evidence="3" id="KW-1185">Reference proteome</keyword>
<dbReference type="SUPFAM" id="SSF56601">
    <property type="entry name" value="beta-lactamase/transpeptidase-like"/>
    <property type="match status" value="1"/>
</dbReference>
<dbReference type="GO" id="GO:0004180">
    <property type="term" value="F:carboxypeptidase activity"/>
    <property type="evidence" value="ECO:0007669"/>
    <property type="project" value="UniProtKB-KW"/>
</dbReference>
<dbReference type="PANTHER" id="PTHR46825">
    <property type="entry name" value="D-ALANYL-D-ALANINE-CARBOXYPEPTIDASE/ENDOPEPTIDASE AMPH"/>
    <property type="match status" value="1"/>
</dbReference>
<dbReference type="PANTHER" id="PTHR46825:SF7">
    <property type="entry name" value="D-ALANYL-D-ALANINE CARBOXYPEPTIDASE"/>
    <property type="match status" value="1"/>
</dbReference>
<keyword evidence="2" id="KW-0378">Hydrolase</keyword>
<keyword evidence="2" id="KW-0121">Carboxypeptidase</keyword>
<evidence type="ECO:0000313" key="2">
    <source>
        <dbReference type="EMBL" id="SDO73635.1"/>
    </source>
</evidence>
<evidence type="ECO:0000259" key="1">
    <source>
        <dbReference type="Pfam" id="PF00144"/>
    </source>
</evidence>
<accession>A0A1H0LZR9</accession>
<sequence>MQDLQDILDEAVHLKNVPGISMSLRSDTDHILLQSGYTSARTKRPVSSNDRFQVGSLTKMFVAAAILKLKDEGSVDLDQKVLDFVHLPNLHPTLTIRHLLTHRSGLKDYISMEHEGKALVSYGLQDYYLPPTLLIKTAADGSPNQEPGAPFNYSNTNFIILGMIIEEITGQSVSDVLDALFIHPLELENTSLPKQAIPLSTHGHSRLTDDLMEETSERKELSFYNPSIPWTAGAMVSTPDEINKWLYSLMNGELLEDESLKEMMSFSYTGDETEKYGLGLAQFEFYDGTNAVGHHGGIQGYESLALYFPNEHACLTILINQMPSGVGIIAKNIYKTLFSKKEAQS</sequence>